<dbReference type="InterPro" id="IPR000811">
    <property type="entry name" value="Glyco_trans_35"/>
</dbReference>
<reference evidence="2 3" key="1">
    <citation type="journal article" date="2018" name="Syst. Appl. Microbiol.">
        <title>Abditibacterium utsteinense sp. nov., the first cultivated member of candidate phylum FBP, isolated from ice-free Antarctic soil samples.</title>
        <authorList>
            <person name="Tahon G."/>
            <person name="Tytgat B."/>
            <person name="Lebbe L."/>
            <person name="Carlier A."/>
            <person name="Willems A."/>
        </authorList>
    </citation>
    <scope>NUCLEOTIDE SEQUENCE [LARGE SCALE GENOMIC DNA]</scope>
    <source>
        <strain evidence="2 3">LMG 29911</strain>
    </source>
</reference>
<dbReference type="GO" id="GO:0008184">
    <property type="term" value="F:glycogen phosphorylase activity"/>
    <property type="evidence" value="ECO:0007669"/>
    <property type="project" value="InterPro"/>
</dbReference>
<name>A0A2S8SQ33_9BACT</name>
<dbReference type="Pfam" id="PF00343">
    <property type="entry name" value="Phosphorylase"/>
    <property type="match status" value="2"/>
</dbReference>
<evidence type="ECO:0000313" key="2">
    <source>
        <dbReference type="EMBL" id="PQV62894.1"/>
    </source>
</evidence>
<dbReference type="FunCoup" id="A0A2S8SQ33">
    <property type="interactions" value="305"/>
</dbReference>
<dbReference type="PANTHER" id="PTHR42655:SF1">
    <property type="entry name" value="GLYCOGEN PHOSPHORYLASE"/>
    <property type="match status" value="1"/>
</dbReference>
<evidence type="ECO:0000256" key="1">
    <source>
        <dbReference type="ARBA" id="ARBA00006047"/>
    </source>
</evidence>
<dbReference type="InParanoid" id="A0A2S8SQ33"/>
<dbReference type="NCBIfam" id="TIGR02094">
    <property type="entry name" value="more_P_ylases"/>
    <property type="match status" value="1"/>
</dbReference>
<dbReference type="InterPro" id="IPR052182">
    <property type="entry name" value="Glycogen/Maltodextrin_Phosph"/>
</dbReference>
<comment type="similarity">
    <text evidence="1">Belongs to the glycogen phosphorylase family.</text>
</comment>
<dbReference type="Proteomes" id="UP000237684">
    <property type="component" value="Unassembled WGS sequence"/>
</dbReference>
<evidence type="ECO:0000313" key="3">
    <source>
        <dbReference type="Proteomes" id="UP000237684"/>
    </source>
</evidence>
<accession>A0A2S8SQ33</accession>
<dbReference type="PANTHER" id="PTHR42655">
    <property type="entry name" value="GLYCOGEN PHOSPHORYLASE"/>
    <property type="match status" value="1"/>
</dbReference>
<organism evidence="2 3">
    <name type="scientific">Abditibacterium utsteinense</name>
    <dbReference type="NCBI Taxonomy" id="1960156"/>
    <lineage>
        <taxon>Bacteria</taxon>
        <taxon>Pseudomonadati</taxon>
        <taxon>Abditibacteriota</taxon>
        <taxon>Abditibacteriia</taxon>
        <taxon>Abditibacteriales</taxon>
        <taxon>Abditibacteriaceae</taxon>
        <taxon>Abditibacterium</taxon>
    </lineage>
</organism>
<gene>
    <name evidence="2" type="ORF">B1R32_11934</name>
</gene>
<proteinExistence type="inferred from homology"/>
<sequence>MRISSREPRIAYFSMEIGFRSDIPTYSGGLGVLAGDTLKSAADLGLPVVAMSLLYNRGYFRQHLDADGWQSEEPINWNIREKGLELLPNRVKVRLENRDVWLQVWRFDLQGEKGDIVPLHFLDSDVQENHEMDRGLTFHLYGGDNRYRLKQEIILGIGGALMLQSLGIAVKKFHMNEGHAALLTLELLKRTKRQIEEVWEEDLVWDVEKVRDLCVFTTHTPVEAGHDRFDWDLVSDVMGDTFPLDAFKKFGDHNNGLNMTTLALNLSDFHNGVAKKHGEVSQNMFPGYEIKSITNGVHSRTWTDARWQEIYNQYIPGWSAEPELFVRVDNIPDAKIWETHQECKRELLEIVRERTKISMDENILTLGFARRATPYKRADLLFRDIAHLSEIAGGKLQIIYAGKAHPKDGAGKENIHKIIEAARALAGSHIPVVFLENYDMDLALKIIAGTDLWLNTPLRPREASGTSGMKATHNGVPNFSVLDGWWIEGHIEGVTGWSIGPNATETNLDAVDESLDVRDLYDKLEHQILPTYYANDEHKRWIGVMKGAIGKNACYFNTHRMMRQYVTEAYIR</sequence>
<protein>
    <submittedName>
        <fullName evidence="2">Starch phosphorylase</fullName>
    </submittedName>
</protein>
<dbReference type="Gene3D" id="3.40.50.2000">
    <property type="entry name" value="Glycogen Phosphorylase B"/>
    <property type="match status" value="3"/>
</dbReference>
<comment type="caution">
    <text evidence="2">The sequence shown here is derived from an EMBL/GenBank/DDBJ whole genome shotgun (WGS) entry which is preliminary data.</text>
</comment>
<dbReference type="InterPro" id="IPR011834">
    <property type="entry name" value="Agluc_phsphrylas"/>
</dbReference>
<dbReference type="GO" id="GO:0030170">
    <property type="term" value="F:pyridoxal phosphate binding"/>
    <property type="evidence" value="ECO:0007669"/>
    <property type="project" value="InterPro"/>
</dbReference>
<dbReference type="OrthoDB" id="9760804at2"/>
<dbReference type="SUPFAM" id="SSF53756">
    <property type="entry name" value="UDP-Glycosyltransferase/glycogen phosphorylase"/>
    <property type="match status" value="1"/>
</dbReference>
<dbReference type="GO" id="GO:0005975">
    <property type="term" value="P:carbohydrate metabolic process"/>
    <property type="evidence" value="ECO:0007669"/>
    <property type="project" value="InterPro"/>
</dbReference>
<keyword evidence="3" id="KW-1185">Reference proteome</keyword>
<dbReference type="AlphaFoldDB" id="A0A2S8SQ33"/>
<dbReference type="RefSeq" id="WP_106380995.1">
    <property type="nucleotide sequence ID" value="NZ_NIGF01000019.1"/>
</dbReference>
<dbReference type="EMBL" id="NIGF01000019">
    <property type="protein sequence ID" value="PQV62894.1"/>
    <property type="molecule type" value="Genomic_DNA"/>
</dbReference>